<dbReference type="Proteomes" id="UP000502196">
    <property type="component" value="Chromosome"/>
</dbReference>
<proteinExistence type="predicted"/>
<name>A0A6F9EDF0_9BACL</name>
<protein>
    <submittedName>
        <fullName evidence="2">Uncharacterized protein</fullName>
    </submittedName>
</protein>
<dbReference type="AlphaFoldDB" id="A0A6F9EDF0"/>
<evidence type="ECO:0000256" key="1">
    <source>
        <dbReference type="SAM" id="MobiDB-lite"/>
    </source>
</evidence>
<sequence>MTLLNLFLKEEVCGAIFQTNFNSFASGLEDRALSMIFLNLSPMCDDEQNPFSDPLGKAASGGLSELTPD</sequence>
<evidence type="ECO:0000313" key="3">
    <source>
        <dbReference type="Proteomes" id="UP000502196"/>
    </source>
</evidence>
<organism evidence="2 3">
    <name type="scientific">Kyrpidia spormannii</name>
    <dbReference type="NCBI Taxonomy" id="2055160"/>
    <lineage>
        <taxon>Bacteria</taxon>
        <taxon>Bacillati</taxon>
        <taxon>Bacillota</taxon>
        <taxon>Bacilli</taxon>
        <taxon>Bacillales</taxon>
        <taxon>Alicyclobacillaceae</taxon>
        <taxon>Kyrpidia</taxon>
    </lineage>
</organism>
<feature type="region of interest" description="Disordered" evidence="1">
    <location>
        <begin position="49"/>
        <end position="69"/>
    </location>
</feature>
<dbReference type="RefSeq" id="WP_170086258.1">
    <property type="nucleotide sequence ID" value="NZ_CP047971.1"/>
</dbReference>
<accession>A0A6F9EDF0</accession>
<gene>
    <name evidence="2" type="ORF">COOX1_2825</name>
</gene>
<evidence type="ECO:0000313" key="2">
    <source>
        <dbReference type="EMBL" id="CAB3395266.1"/>
    </source>
</evidence>
<dbReference type="EMBL" id="LR792683">
    <property type="protein sequence ID" value="CAB3395266.1"/>
    <property type="molecule type" value="Genomic_DNA"/>
</dbReference>
<reference evidence="2 3" key="1">
    <citation type="submission" date="2020-04" db="EMBL/GenBank/DDBJ databases">
        <authorList>
            <person name="Hogendoorn C."/>
        </authorList>
    </citation>
    <scope>NUCLEOTIDE SEQUENCE [LARGE SCALE GENOMIC DNA]</scope>
    <source>
        <strain evidence="2">COOX1</strain>
    </source>
</reference>